<feature type="compositionally biased region" description="Acidic residues" evidence="4">
    <location>
        <begin position="998"/>
        <end position="1009"/>
    </location>
</feature>
<dbReference type="InterPro" id="IPR001494">
    <property type="entry name" value="Importin-beta_N"/>
</dbReference>
<evidence type="ECO:0000256" key="1">
    <source>
        <dbReference type="ARBA" id="ARBA00004123"/>
    </source>
</evidence>
<protein>
    <recommendedName>
        <fullName evidence="5">Importin N-terminal domain-containing protein</fullName>
    </recommendedName>
</protein>
<evidence type="ECO:0000313" key="7">
    <source>
        <dbReference type="Proteomes" id="UP000031512"/>
    </source>
</evidence>
<proteinExistence type="predicted"/>
<dbReference type="STRING" id="1537102.L0AV21"/>
<dbReference type="GO" id="GO:0031267">
    <property type="term" value="F:small GTPase binding"/>
    <property type="evidence" value="ECO:0007669"/>
    <property type="project" value="InterPro"/>
</dbReference>
<dbReference type="GO" id="GO:0005635">
    <property type="term" value="C:nuclear envelope"/>
    <property type="evidence" value="ECO:0007669"/>
    <property type="project" value="TreeGrafter"/>
</dbReference>
<evidence type="ECO:0000313" key="6">
    <source>
        <dbReference type="EMBL" id="AFZ79093.1"/>
    </source>
</evidence>
<dbReference type="VEuPathDB" id="PiroplasmaDB:BEWA_019380"/>
<dbReference type="InterPro" id="IPR011989">
    <property type="entry name" value="ARM-like"/>
</dbReference>
<evidence type="ECO:0000259" key="5">
    <source>
        <dbReference type="PROSITE" id="PS50166"/>
    </source>
</evidence>
<dbReference type="GeneID" id="15805990"/>
<organism evidence="6 7">
    <name type="scientific">Theileria equi strain WA</name>
    <dbReference type="NCBI Taxonomy" id="1537102"/>
    <lineage>
        <taxon>Eukaryota</taxon>
        <taxon>Sar</taxon>
        <taxon>Alveolata</taxon>
        <taxon>Apicomplexa</taxon>
        <taxon>Aconoidasida</taxon>
        <taxon>Piroplasmida</taxon>
        <taxon>Theileriidae</taxon>
        <taxon>Theileria</taxon>
    </lineage>
</organism>
<dbReference type="Pfam" id="PF03810">
    <property type="entry name" value="IBN_N"/>
    <property type="match status" value="1"/>
</dbReference>
<dbReference type="KEGG" id="beq:BEWA_019380"/>
<dbReference type="SMART" id="SM00913">
    <property type="entry name" value="IBN_N"/>
    <property type="match status" value="1"/>
</dbReference>
<dbReference type="AlphaFoldDB" id="L0AV21"/>
<keyword evidence="2" id="KW-0813">Transport</keyword>
<feature type="domain" description="Importin N-terminal" evidence="5">
    <location>
        <begin position="40"/>
        <end position="117"/>
    </location>
</feature>
<dbReference type="PROSITE" id="PS50166">
    <property type="entry name" value="IMPORTIN_B_NT"/>
    <property type="match status" value="1"/>
</dbReference>
<dbReference type="eggNOG" id="KOG1991">
    <property type="taxonomic scope" value="Eukaryota"/>
</dbReference>
<sequence length="1039" mass="117638">MMISLDVHLQMDKINLSSVQALVEAFEGSVSADSDHRHKCENYLIEFSKNPGAIPVFLQIISSPQFDAAVRLAASIRMKNHVISHWTAPEEESNKDNDITIDDKRCLLENIYGCITSAGSKACSIRPQCYETLRHVLFNVEIQSLATLLSAIRVDLEQRNDSDRLFCALSVLRKVMAKYEYHGAPQLQEVNDAIEAYFPLLLSIAQDSSKVGLQNDEAATLIHFVLKIYFSSALLTSPSTPILKDSLSHWIELIKFVLTNNSLKKHLNDNNQPMVPFTELSYSKEKEISALPQFKCLKWALRILNRFISRQNSDFSDNEIKRAFFSSFTNNGHATGCAHLLINLLDCENNGSITLTNLTHHSIWLYLKHSLSCPHAYANAIKPHINKIVSEFCLKTFSYTLEDEQQYYSEPEMFIQTLSDVCFQFYTGRGSASSFLSECVEKQPEDFLPPISFLVQEKIKSNDPQVLYAVMSLLGYVSSKIVKRVKSRPSKQKNKLNHNCQIDGEAFLTNWVYKLMESENFWLRMRGSWLSGCLAKRVHIWRNPDVLQRIYLRLLALLTDPEIITSVLAAGAIVEFVKIECKELQEVIVQQLPYLLTSIFKIIDKIELESVTSALGDIVDLYSDEILPFASKIVTNIGDALMKSLTMSKLNISDSPDVEEGMLVRWSMLQTLNNIVCLVTDSDSNKKTCTMETYIAIINHVCSVLKTIFKADPEECCDYLDEAALLLNNIIKMADPKKLGDDIFTAPDGKSRSGISFQQFWLLFVDLADLLESLTDDGDPIMDMINDFSVIRLPLCTLISKDPRKFDETYSLPLFGLCGKIYSNEYVEESYQILADTFETGMKSRCCDKILLPTINHISNNILQIINTKDIDSAAYGNMQLLRLASLVLIYYVQGSQTQLNVTLLVQFVVKFSQFVRLEYLKKVIIICITSLVRSGIHTVDNISLVQTLLTHIRSENEESPKDSSESTKSKDTSKTIDSTLGNIEDYTDSDYTSGEGYTDDSDWSDYSDDEVIETSPFKDINHLQFAKETLEAIHVTRK</sequence>
<dbReference type="OrthoDB" id="760868at2759"/>
<feature type="compositionally biased region" description="Basic and acidic residues" evidence="4">
    <location>
        <begin position="956"/>
        <end position="975"/>
    </location>
</feature>
<feature type="region of interest" description="Disordered" evidence="4">
    <location>
        <begin position="956"/>
        <end position="1009"/>
    </location>
</feature>
<dbReference type="GO" id="GO:0005829">
    <property type="term" value="C:cytosol"/>
    <property type="evidence" value="ECO:0007669"/>
    <property type="project" value="TreeGrafter"/>
</dbReference>
<name>L0AV21_THEEQ</name>
<dbReference type="PANTHER" id="PTHR10997">
    <property type="entry name" value="IMPORTIN-7, 8, 11"/>
    <property type="match status" value="1"/>
</dbReference>
<dbReference type="EMBL" id="CP001669">
    <property type="protein sequence ID" value="AFZ79093.1"/>
    <property type="molecule type" value="Genomic_DNA"/>
</dbReference>
<evidence type="ECO:0000256" key="2">
    <source>
        <dbReference type="ARBA" id="ARBA00022448"/>
    </source>
</evidence>
<accession>L0AV21</accession>
<comment type="subcellular location">
    <subcellularLocation>
        <location evidence="1">Nucleus</location>
    </subcellularLocation>
</comment>
<dbReference type="Proteomes" id="UP000031512">
    <property type="component" value="Chromosome 1"/>
</dbReference>
<evidence type="ECO:0000256" key="3">
    <source>
        <dbReference type="ARBA" id="ARBA00023242"/>
    </source>
</evidence>
<dbReference type="RefSeq" id="XP_004828759.1">
    <property type="nucleotide sequence ID" value="XM_004828702.1"/>
</dbReference>
<evidence type="ECO:0000256" key="4">
    <source>
        <dbReference type="SAM" id="MobiDB-lite"/>
    </source>
</evidence>
<keyword evidence="7" id="KW-1185">Reference proteome</keyword>
<reference evidence="6 7" key="1">
    <citation type="journal article" date="2012" name="BMC Genomics">
        <title>Comparative genomic analysis and phylogenetic position of Theileria equi.</title>
        <authorList>
            <person name="Kappmeyer L.S."/>
            <person name="Thiagarajan M."/>
            <person name="Herndon D.R."/>
            <person name="Ramsay J.D."/>
            <person name="Caler E."/>
            <person name="Djikeng A."/>
            <person name="Gillespie J.J."/>
            <person name="Lau A.O."/>
            <person name="Roalson E.H."/>
            <person name="Silva J.C."/>
            <person name="Silva M.G."/>
            <person name="Suarez C.E."/>
            <person name="Ueti M.W."/>
            <person name="Nene V.M."/>
            <person name="Mealey R.H."/>
            <person name="Knowles D.P."/>
            <person name="Brayton K.A."/>
        </authorList>
    </citation>
    <scope>NUCLEOTIDE SEQUENCE [LARGE SCALE GENOMIC DNA]</scope>
    <source>
        <strain evidence="6 7">WA</strain>
    </source>
</reference>
<dbReference type="Gene3D" id="1.25.10.10">
    <property type="entry name" value="Leucine-rich Repeat Variant"/>
    <property type="match status" value="1"/>
</dbReference>
<dbReference type="GO" id="GO:0006606">
    <property type="term" value="P:protein import into nucleus"/>
    <property type="evidence" value="ECO:0007669"/>
    <property type="project" value="TreeGrafter"/>
</dbReference>
<gene>
    <name evidence="6" type="ORF">BEWA_019380</name>
</gene>
<dbReference type="InterPro" id="IPR016024">
    <property type="entry name" value="ARM-type_fold"/>
</dbReference>
<dbReference type="SUPFAM" id="SSF48371">
    <property type="entry name" value="ARM repeat"/>
    <property type="match status" value="1"/>
</dbReference>
<keyword evidence="3" id="KW-0539">Nucleus</keyword>